<comment type="caution">
    <text evidence="2">The sequence shown here is derived from an EMBL/GenBank/DDBJ whole genome shotgun (WGS) entry which is preliminary data.</text>
</comment>
<gene>
    <name evidence="2" type="ORF">KOR42_30390</name>
</gene>
<dbReference type="Proteomes" id="UP000317243">
    <property type="component" value="Unassembled WGS sequence"/>
</dbReference>
<keyword evidence="3" id="KW-1185">Reference proteome</keyword>
<dbReference type="InterPro" id="IPR000182">
    <property type="entry name" value="GNAT_dom"/>
</dbReference>
<dbReference type="EMBL" id="SIHI01000007">
    <property type="protein sequence ID" value="TWT52171.1"/>
    <property type="molecule type" value="Genomic_DNA"/>
</dbReference>
<dbReference type="InterPro" id="IPR053144">
    <property type="entry name" value="Acetyltransferase_Butenolide"/>
</dbReference>
<protein>
    <submittedName>
        <fullName evidence="2">Acetyltransferase (GNAT) family protein</fullName>
    </submittedName>
</protein>
<accession>A0A5C5WPX3</accession>
<dbReference type="GO" id="GO:0016747">
    <property type="term" value="F:acyltransferase activity, transferring groups other than amino-acyl groups"/>
    <property type="evidence" value="ECO:0007669"/>
    <property type="project" value="InterPro"/>
</dbReference>
<sequence>MSELISFQRETDLGVDEFHDLLVRSTLGDRRPLSDPNRLQGMLENADILVSARTQNQRLVGIARSITDYSFCTYLSDLAVDAEYQKQGIGKELIRQTRLASGLDVRLILLSAPQAVDYYPHIGFEKHDSCWTISPEAK</sequence>
<evidence type="ECO:0000313" key="3">
    <source>
        <dbReference type="Proteomes" id="UP000317243"/>
    </source>
</evidence>
<feature type="domain" description="N-acetyltransferase" evidence="1">
    <location>
        <begin position="5"/>
        <end position="138"/>
    </location>
</feature>
<keyword evidence="2" id="KW-0808">Transferase</keyword>
<organism evidence="2 3">
    <name type="scientific">Thalassoglobus neptunius</name>
    <dbReference type="NCBI Taxonomy" id="1938619"/>
    <lineage>
        <taxon>Bacteria</taxon>
        <taxon>Pseudomonadati</taxon>
        <taxon>Planctomycetota</taxon>
        <taxon>Planctomycetia</taxon>
        <taxon>Planctomycetales</taxon>
        <taxon>Planctomycetaceae</taxon>
        <taxon>Thalassoglobus</taxon>
    </lineage>
</organism>
<dbReference type="Gene3D" id="3.40.630.30">
    <property type="match status" value="1"/>
</dbReference>
<dbReference type="PROSITE" id="PS51186">
    <property type="entry name" value="GNAT"/>
    <property type="match status" value="1"/>
</dbReference>
<dbReference type="OrthoDB" id="9775804at2"/>
<reference evidence="2 3" key="1">
    <citation type="submission" date="2019-02" db="EMBL/GenBank/DDBJ databases">
        <title>Deep-cultivation of Planctomycetes and their phenomic and genomic characterization uncovers novel biology.</title>
        <authorList>
            <person name="Wiegand S."/>
            <person name="Jogler M."/>
            <person name="Boedeker C."/>
            <person name="Pinto D."/>
            <person name="Vollmers J."/>
            <person name="Rivas-Marin E."/>
            <person name="Kohn T."/>
            <person name="Peeters S.H."/>
            <person name="Heuer A."/>
            <person name="Rast P."/>
            <person name="Oberbeckmann S."/>
            <person name="Bunk B."/>
            <person name="Jeske O."/>
            <person name="Meyerdierks A."/>
            <person name="Storesund J.E."/>
            <person name="Kallscheuer N."/>
            <person name="Luecker S."/>
            <person name="Lage O.M."/>
            <person name="Pohl T."/>
            <person name="Merkel B.J."/>
            <person name="Hornburger P."/>
            <person name="Mueller R.-W."/>
            <person name="Bruemmer F."/>
            <person name="Labrenz M."/>
            <person name="Spormann A.M."/>
            <person name="Op Den Camp H."/>
            <person name="Overmann J."/>
            <person name="Amann R."/>
            <person name="Jetten M.S.M."/>
            <person name="Mascher T."/>
            <person name="Medema M.H."/>
            <person name="Devos D.P."/>
            <person name="Kaster A.-K."/>
            <person name="Ovreas L."/>
            <person name="Rohde M."/>
            <person name="Galperin M.Y."/>
            <person name="Jogler C."/>
        </authorList>
    </citation>
    <scope>NUCLEOTIDE SEQUENCE [LARGE SCALE GENOMIC DNA]</scope>
    <source>
        <strain evidence="2 3">KOR42</strain>
    </source>
</reference>
<dbReference type="Pfam" id="PF13673">
    <property type="entry name" value="Acetyltransf_10"/>
    <property type="match status" value="1"/>
</dbReference>
<name>A0A5C5WPX3_9PLAN</name>
<dbReference type="InterPro" id="IPR016181">
    <property type="entry name" value="Acyl_CoA_acyltransferase"/>
</dbReference>
<dbReference type="PANTHER" id="PTHR43233:SF1">
    <property type="entry name" value="FAMILY N-ACETYLTRANSFERASE, PUTATIVE (AFU_ORTHOLOGUE AFUA_6G03350)-RELATED"/>
    <property type="match status" value="1"/>
</dbReference>
<dbReference type="PANTHER" id="PTHR43233">
    <property type="entry name" value="FAMILY N-ACETYLTRANSFERASE, PUTATIVE (AFU_ORTHOLOGUE AFUA_6G03350)-RELATED"/>
    <property type="match status" value="1"/>
</dbReference>
<proteinExistence type="predicted"/>
<dbReference type="AlphaFoldDB" id="A0A5C5WPX3"/>
<dbReference type="CDD" id="cd04301">
    <property type="entry name" value="NAT_SF"/>
    <property type="match status" value="1"/>
</dbReference>
<dbReference type="RefSeq" id="WP_146510537.1">
    <property type="nucleotide sequence ID" value="NZ_SIHI01000007.1"/>
</dbReference>
<dbReference type="SUPFAM" id="SSF55729">
    <property type="entry name" value="Acyl-CoA N-acyltransferases (Nat)"/>
    <property type="match status" value="1"/>
</dbReference>
<evidence type="ECO:0000313" key="2">
    <source>
        <dbReference type="EMBL" id="TWT52171.1"/>
    </source>
</evidence>
<evidence type="ECO:0000259" key="1">
    <source>
        <dbReference type="PROSITE" id="PS51186"/>
    </source>
</evidence>